<evidence type="ECO:0000313" key="1">
    <source>
        <dbReference type="EMBL" id="KKS59755.1"/>
    </source>
</evidence>
<accession>A0A0G1AFD8</accession>
<proteinExistence type="predicted"/>
<evidence type="ECO:0000313" key="2">
    <source>
        <dbReference type="Proteomes" id="UP000034678"/>
    </source>
</evidence>
<dbReference type="EMBL" id="LCDU01000016">
    <property type="protein sequence ID" value="KKS59755.1"/>
    <property type="molecule type" value="Genomic_DNA"/>
</dbReference>
<reference evidence="1 2" key="1">
    <citation type="journal article" date="2015" name="Nature">
        <title>rRNA introns, odd ribosomes, and small enigmatic genomes across a large radiation of phyla.</title>
        <authorList>
            <person name="Brown C.T."/>
            <person name="Hug L.A."/>
            <person name="Thomas B.C."/>
            <person name="Sharon I."/>
            <person name="Castelle C.J."/>
            <person name="Singh A."/>
            <person name="Wilkins M.J."/>
            <person name="Williams K.H."/>
            <person name="Banfield J.F."/>
        </authorList>
    </citation>
    <scope>NUCLEOTIDE SEQUENCE [LARGE SCALE GENOMIC DNA]</scope>
</reference>
<name>A0A0G1AFD8_UNCKA</name>
<dbReference type="STRING" id="1619142.UV26_C0016G0010"/>
<protein>
    <submittedName>
        <fullName evidence="1">Uncharacterized protein</fullName>
    </submittedName>
</protein>
<gene>
    <name evidence="1" type="ORF">UV26_C0016G0010</name>
</gene>
<organism evidence="1 2">
    <name type="scientific">candidate division WWE3 bacterium GW2011_GWF2_42_42</name>
    <dbReference type="NCBI Taxonomy" id="1619142"/>
    <lineage>
        <taxon>Bacteria</taxon>
        <taxon>Katanobacteria</taxon>
    </lineage>
</organism>
<sequence length="106" mass="12201">MEVSQCLINYCKTLVDISMEYYNLDEAKPLIIRRFKSNTNASISAMFRTLINHPKFKVFGDYPIISLIVGEMKTLRIPVDKDKLIYALRQSEELKGKSGVVEDLLK</sequence>
<comment type="caution">
    <text evidence="1">The sequence shown here is derived from an EMBL/GenBank/DDBJ whole genome shotgun (WGS) entry which is preliminary data.</text>
</comment>
<dbReference type="AlphaFoldDB" id="A0A0G1AFD8"/>
<dbReference type="Proteomes" id="UP000034678">
    <property type="component" value="Unassembled WGS sequence"/>
</dbReference>